<keyword evidence="4" id="KW-1185">Reference proteome</keyword>
<organism evidence="3 4">
    <name type="scientific">Cnephaeus nilssonii</name>
    <name type="common">Northern bat</name>
    <name type="synonym">Eptesicus nilssonii</name>
    <dbReference type="NCBI Taxonomy" id="3371016"/>
    <lineage>
        <taxon>Eukaryota</taxon>
        <taxon>Metazoa</taxon>
        <taxon>Chordata</taxon>
        <taxon>Craniata</taxon>
        <taxon>Vertebrata</taxon>
        <taxon>Euteleostomi</taxon>
        <taxon>Mammalia</taxon>
        <taxon>Eutheria</taxon>
        <taxon>Laurasiatheria</taxon>
        <taxon>Chiroptera</taxon>
        <taxon>Yangochiroptera</taxon>
        <taxon>Vespertilionidae</taxon>
        <taxon>Cnephaeus</taxon>
    </lineage>
</organism>
<name>A0AA40LDE5_CNENI</name>
<dbReference type="EMBL" id="JAULJE010000022">
    <property type="protein sequence ID" value="KAK1329296.1"/>
    <property type="molecule type" value="Genomic_DNA"/>
</dbReference>
<protein>
    <submittedName>
        <fullName evidence="3">Uncharacterized protein</fullName>
    </submittedName>
</protein>
<feature type="compositionally biased region" description="Basic and acidic residues" evidence="1">
    <location>
        <begin position="89"/>
        <end position="108"/>
    </location>
</feature>
<feature type="region of interest" description="Disordered" evidence="1">
    <location>
        <begin position="88"/>
        <end position="149"/>
    </location>
</feature>
<feature type="compositionally biased region" description="Polar residues" evidence="1">
    <location>
        <begin position="109"/>
        <end position="119"/>
    </location>
</feature>
<evidence type="ECO:0000256" key="1">
    <source>
        <dbReference type="SAM" id="MobiDB-lite"/>
    </source>
</evidence>
<accession>A0AA40LDE5</accession>
<keyword evidence="2" id="KW-0812">Transmembrane</keyword>
<dbReference type="Proteomes" id="UP001177744">
    <property type="component" value="Unassembled WGS sequence"/>
</dbReference>
<evidence type="ECO:0000256" key="2">
    <source>
        <dbReference type="SAM" id="Phobius"/>
    </source>
</evidence>
<comment type="caution">
    <text evidence="3">The sequence shown here is derived from an EMBL/GenBank/DDBJ whole genome shotgun (WGS) entry which is preliminary data.</text>
</comment>
<reference evidence="3" key="1">
    <citation type="submission" date="2023-06" db="EMBL/GenBank/DDBJ databases">
        <title>Reference genome for the Northern bat (Eptesicus nilssonii), a most northern bat species.</title>
        <authorList>
            <person name="Laine V.N."/>
            <person name="Pulliainen A.T."/>
            <person name="Lilley T.M."/>
        </authorList>
    </citation>
    <scope>NUCLEOTIDE SEQUENCE</scope>
    <source>
        <strain evidence="3">BLF_Eptnil</strain>
        <tissue evidence="3">Kidney</tissue>
    </source>
</reference>
<dbReference type="AlphaFoldDB" id="A0AA40LDE5"/>
<feature type="compositionally biased region" description="Polar residues" evidence="1">
    <location>
        <begin position="128"/>
        <end position="138"/>
    </location>
</feature>
<gene>
    <name evidence="3" type="ORF">QTO34_011477</name>
</gene>
<feature type="transmembrane region" description="Helical" evidence="2">
    <location>
        <begin position="25"/>
        <end position="50"/>
    </location>
</feature>
<evidence type="ECO:0000313" key="4">
    <source>
        <dbReference type="Proteomes" id="UP001177744"/>
    </source>
</evidence>
<evidence type="ECO:0000313" key="3">
    <source>
        <dbReference type="EMBL" id="KAK1329296.1"/>
    </source>
</evidence>
<proteinExistence type="predicted"/>
<keyword evidence="2" id="KW-0472">Membrane</keyword>
<sequence>MEKEQRARVHMEKTGKATHRYHHHYLIIIIIIIIITIIVIIIIIIIIIIGGTKKDSRKNKNCKKTVMPFDVGPSGEMAVVQEAEMNGVPEKKVAEKEAKQKELSEKELSQASAAATTNDVGAEEESLDPNQNQWFLQPSSPPTKGQWGRPTPHKLHVGVLLIHFTQEYSHLQPGDHLVAGEIHTKELFWGKFISYDLESSCKSCTIPGTTNQKKNLFISITNCIRRHNWSSAESWENQEG</sequence>
<keyword evidence="2" id="KW-1133">Transmembrane helix</keyword>